<keyword evidence="2" id="KW-0812">Transmembrane</keyword>
<name>A0A0E0AI54_9ORYZ</name>
<evidence type="ECO:0000313" key="4">
    <source>
        <dbReference type="Proteomes" id="UP000026961"/>
    </source>
</evidence>
<organism evidence="3">
    <name type="scientific">Oryza glumipatula</name>
    <dbReference type="NCBI Taxonomy" id="40148"/>
    <lineage>
        <taxon>Eukaryota</taxon>
        <taxon>Viridiplantae</taxon>
        <taxon>Streptophyta</taxon>
        <taxon>Embryophyta</taxon>
        <taxon>Tracheophyta</taxon>
        <taxon>Spermatophyta</taxon>
        <taxon>Magnoliopsida</taxon>
        <taxon>Liliopsida</taxon>
        <taxon>Poales</taxon>
        <taxon>Poaceae</taxon>
        <taxon>BOP clade</taxon>
        <taxon>Oryzoideae</taxon>
        <taxon>Oryzeae</taxon>
        <taxon>Oryzinae</taxon>
        <taxon>Oryza</taxon>
    </lineage>
</organism>
<protein>
    <submittedName>
        <fullName evidence="3">Uncharacterized protein</fullName>
    </submittedName>
</protein>
<dbReference type="eggNOG" id="ENOG502QVRI">
    <property type="taxonomic scope" value="Eukaryota"/>
</dbReference>
<feature type="transmembrane region" description="Helical" evidence="2">
    <location>
        <begin position="329"/>
        <end position="347"/>
    </location>
</feature>
<feature type="transmembrane region" description="Helical" evidence="2">
    <location>
        <begin position="201"/>
        <end position="219"/>
    </location>
</feature>
<dbReference type="HOGENOM" id="CLU_045046_1_0_1"/>
<dbReference type="Gramene" id="OGLUM07G09310.1">
    <property type="protein sequence ID" value="OGLUM07G09310.1"/>
    <property type="gene ID" value="OGLUM07G09310"/>
</dbReference>
<feature type="transmembrane region" description="Helical" evidence="2">
    <location>
        <begin position="292"/>
        <end position="309"/>
    </location>
</feature>
<dbReference type="PANTHER" id="PTHR47513">
    <property type="entry name" value="ZINC TRANSPORTER"/>
    <property type="match status" value="1"/>
</dbReference>
<feature type="region of interest" description="Disordered" evidence="1">
    <location>
        <begin position="117"/>
        <end position="165"/>
    </location>
</feature>
<keyword evidence="2" id="KW-0472">Membrane</keyword>
<keyword evidence="2" id="KW-1133">Transmembrane helix</keyword>
<evidence type="ECO:0000313" key="3">
    <source>
        <dbReference type="EnsemblPlants" id="OGLUM07G09310.1"/>
    </source>
</evidence>
<feature type="transmembrane region" description="Helical" evidence="2">
    <location>
        <begin position="231"/>
        <end position="249"/>
    </location>
</feature>
<reference evidence="3" key="2">
    <citation type="submission" date="2018-05" db="EMBL/GenBank/DDBJ databases">
        <title>OgluRS3 (Oryza glumaepatula Reference Sequence Version 3).</title>
        <authorList>
            <person name="Zhang J."/>
            <person name="Kudrna D."/>
            <person name="Lee S."/>
            <person name="Talag J."/>
            <person name="Welchert J."/>
            <person name="Wing R.A."/>
        </authorList>
    </citation>
    <scope>NUCLEOTIDE SEQUENCE [LARGE SCALE GENOMIC DNA]</scope>
</reference>
<dbReference type="STRING" id="40148.A0A0E0AI54"/>
<evidence type="ECO:0000256" key="2">
    <source>
        <dbReference type="SAM" id="Phobius"/>
    </source>
</evidence>
<feature type="transmembrane region" description="Helical" evidence="2">
    <location>
        <begin position="261"/>
        <end position="280"/>
    </location>
</feature>
<feature type="transmembrane region" description="Helical" evidence="2">
    <location>
        <begin position="402"/>
        <end position="420"/>
    </location>
</feature>
<feature type="compositionally biased region" description="Basic and acidic residues" evidence="1">
    <location>
        <begin position="135"/>
        <end position="145"/>
    </location>
</feature>
<feature type="compositionally biased region" description="Basic and acidic residues" evidence="1">
    <location>
        <begin position="117"/>
        <end position="126"/>
    </location>
</feature>
<proteinExistence type="predicted"/>
<reference evidence="3" key="1">
    <citation type="submission" date="2015-04" db="UniProtKB">
        <authorList>
            <consortium name="EnsemblPlants"/>
        </authorList>
    </citation>
    <scope>IDENTIFICATION</scope>
</reference>
<dbReference type="AlphaFoldDB" id="A0A0E0AI54"/>
<dbReference type="Proteomes" id="UP000026961">
    <property type="component" value="Chromosome 7"/>
</dbReference>
<sequence>MEVGACVGFLPGIAANRCTCCRRRGITRRSARFGGREHFCSLLLQAPPGQALVERSTCRLGIARGSQWGKELGVVAAALRAAGLVSRAEVRDTEPGSHRGKELGVVAAALCAAGEVSRGRGSERHTTSGWGNRVQETRLGRKRDLPSASAAPEGGGGASTSRSVPTARSTPLQVIHILGNFARIWSVYSLYNYLSSSGDSMVGFIFSCLVPASVIFLALQKPWKGRPLPNTQVVPTVINGGILALYFVLWGKGLLACGPLVALLAEYAGAVLGVLSAALYGRKVNIWKKIGGLAAMLVAYYLLGNGWATRTHSPLYSFGSESLEKGTQVIGMKEMVVPLTAGILSALRRVLARRVSLKNQLKRRLHAINVASATCFLFPFAMWDTILGSASDSIVKLQFPSWAYLSTVLFGMIASGLLFSKTSNGFNRLHHCFGDTAFLKQHPWSARRKVLWRHMNYQMDHFTTSCQFLHFQAKSIKSG</sequence>
<accession>A0A0E0AI54</accession>
<keyword evidence="4" id="KW-1185">Reference proteome</keyword>
<dbReference type="EnsemblPlants" id="OGLUM07G09310.1">
    <property type="protein sequence ID" value="OGLUM07G09310.1"/>
    <property type="gene ID" value="OGLUM07G09310"/>
</dbReference>
<feature type="transmembrane region" description="Helical" evidence="2">
    <location>
        <begin position="368"/>
        <end position="390"/>
    </location>
</feature>
<evidence type="ECO:0000256" key="1">
    <source>
        <dbReference type="SAM" id="MobiDB-lite"/>
    </source>
</evidence>
<dbReference type="PANTHER" id="PTHR47513:SF1">
    <property type="entry name" value="OS07G0283200 PROTEIN"/>
    <property type="match status" value="1"/>
</dbReference>